<protein>
    <submittedName>
        <fullName evidence="1">Uncharacterized protein</fullName>
    </submittedName>
</protein>
<gene>
    <name evidence="1" type="ORF">MCOR33_004754</name>
</gene>
<keyword evidence="2" id="KW-1185">Reference proteome</keyword>
<organism evidence="1 2">
    <name type="scientific">Pyricularia grisea</name>
    <name type="common">Crabgrass-specific blast fungus</name>
    <name type="synonym">Magnaporthe grisea</name>
    <dbReference type="NCBI Taxonomy" id="148305"/>
    <lineage>
        <taxon>Eukaryota</taxon>
        <taxon>Fungi</taxon>
        <taxon>Dikarya</taxon>
        <taxon>Ascomycota</taxon>
        <taxon>Pezizomycotina</taxon>
        <taxon>Sordariomycetes</taxon>
        <taxon>Sordariomycetidae</taxon>
        <taxon>Magnaporthales</taxon>
        <taxon>Pyriculariaceae</taxon>
        <taxon>Pyricularia</taxon>
    </lineage>
</organism>
<name>A0ABQ8NMK1_PYRGI</name>
<proteinExistence type="predicted"/>
<evidence type="ECO:0000313" key="1">
    <source>
        <dbReference type="EMBL" id="KAI6299338.1"/>
    </source>
</evidence>
<evidence type="ECO:0000313" key="2">
    <source>
        <dbReference type="Proteomes" id="UP001059893"/>
    </source>
</evidence>
<sequence length="119" mass="13432">MLDRGGLYKSRRGRALSAYTTVNHRRIIVPHHELVNQQQGLEEVVLRPLNPVGSIYEVEAVMEMTKDFNLAQALSSIFTVNGRPASYRQELNCDMTTTICRMNSWLVDLPRCPASISSP</sequence>
<dbReference type="EMBL" id="JABSND010000071">
    <property type="protein sequence ID" value="KAI6299338.1"/>
    <property type="molecule type" value="Genomic_DNA"/>
</dbReference>
<reference evidence="1" key="1">
    <citation type="submission" date="2021-01" db="EMBL/GenBank/DDBJ databases">
        <title>Deciphering the adaptive evolutionary patterns associated with biogeogrpahic diversity in the finger millet blast pathogen Magnaporthe oryzae in Eastern Africa.</title>
        <authorList>
            <person name="Onyema G."/>
            <person name="Shittu T.A."/>
            <person name="Dodsworth S."/>
            <person name="Devilliers S."/>
            <person name="Muthumeenakshi S."/>
            <person name="Sreenivasaprasad S."/>
        </authorList>
    </citation>
    <scope>NUCLEOTIDE SEQUENCE</scope>
    <source>
        <strain evidence="1">D15/s37</strain>
    </source>
</reference>
<dbReference type="Proteomes" id="UP001059893">
    <property type="component" value="Unassembled WGS sequence"/>
</dbReference>
<accession>A0ABQ8NMK1</accession>
<comment type="caution">
    <text evidence="1">The sequence shown here is derived from an EMBL/GenBank/DDBJ whole genome shotgun (WGS) entry which is preliminary data.</text>
</comment>